<accession>A0A1I3LZ45</accession>
<organism evidence="9 10">
    <name type="scientific">Thermoflavimicrobium dichotomicum</name>
    <dbReference type="NCBI Taxonomy" id="46223"/>
    <lineage>
        <taxon>Bacteria</taxon>
        <taxon>Bacillati</taxon>
        <taxon>Bacillota</taxon>
        <taxon>Bacilli</taxon>
        <taxon>Bacillales</taxon>
        <taxon>Thermoactinomycetaceae</taxon>
        <taxon>Thermoflavimicrobium</taxon>
    </lineage>
</organism>
<evidence type="ECO:0000313" key="9">
    <source>
        <dbReference type="EMBL" id="SFI89706.1"/>
    </source>
</evidence>
<dbReference type="OrthoDB" id="9793390at2"/>
<evidence type="ECO:0000256" key="7">
    <source>
        <dbReference type="ARBA" id="ARBA00023136"/>
    </source>
</evidence>
<dbReference type="EMBL" id="FORR01000002">
    <property type="protein sequence ID" value="SFI89706.1"/>
    <property type="molecule type" value="Genomic_DNA"/>
</dbReference>
<feature type="transmembrane region" description="Helical" evidence="8">
    <location>
        <begin position="268"/>
        <end position="291"/>
    </location>
</feature>
<feature type="transmembrane region" description="Helical" evidence="8">
    <location>
        <begin position="311"/>
        <end position="338"/>
    </location>
</feature>
<keyword evidence="10" id="KW-1185">Reference proteome</keyword>
<keyword evidence="6 8" id="KW-1133">Transmembrane helix</keyword>
<dbReference type="STRING" id="46223.SAMN05421852_102370"/>
<evidence type="ECO:0000256" key="8">
    <source>
        <dbReference type="SAM" id="Phobius"/>
    </source>
</evidence>
<keyword evidence="7 8" id="KW-0472">Membrane</keyword>
<comment type="subcellular location">
    <subcellularLocation>
        <location evidence="1">Cell membrane</location>
        <topology evidence="1">Multi-pass membrane protein</topology>
    </subcellularLocation>
</comment>
<gene>
    <name evidence="9" type="ORF">SAMN05421852_102370</name>
</gene>
<keyword evidence="3" id="KW-0813">Transport</keyword>
<dbReference type="Proteomes" id="UP000199545">
    <property type="component" value="Unassembled WGS sequence"/>
</dbReference>
<feature type="transmembrane region" description="Helical" evidence="8">
    <location>
        <begin position="242"/>
        <end position="261"/>
    </location>
</feature>
<keyword evidence="4" id="KW-1003">Cell membrane</keyword>
<evidence type="ECO:0000256" key="1">
    <source>
        <dbReference type="ARBA" id="ARBA00004651"/>
    </source>
</evidence>
<feature type="transmembrane region" description="Helical" evidence="8">
    <location>
        <begin position="66"/>
        <end position="90"/>
    </location>
</feature>
<keyword evidence="5 8" id="KW-0812">Transmembrane</keyword>
<dbReference type="GO" id="GO:0005886">
    <property type="term" value="C:plasma membrane"/>
    <property type="evidence" value="ECO:0007669"/>
    <property type="project" value="UniProtKB-SubCell"/>
</dbReference>
<dbReference type="InterPro" id="IPR002549">
    <property type="entry name" value="AI-2E-like"/>
</dbReference>
<protein>
    <submittedName>
        <fullName evidence="9">Predicted PurR-regulated permease PerM</fullName>
    </submittedName>
</protein>
<dbReference type="Pfam" id="PF01594">
    <property type="entry name" value="AI-2E_transport"/>
    <property type="match status" value="1"/>
</dbReference>
<evidence type="ECO:0000256" key="6">
    <source>
        <dbReference type="ARBA" id="ARBA00022989"/>
    </source>
</evidence>
<dbReference type="AlphaFoldDB" id="A0A1I3LZ45"/>
<comment type="similarity">
    <text evidence="2">Belongs to the autoinducer-2 exporter (AI-2E) (TC 2.A.86) family.</text>
</comment>
<feature type="transmembrane region" description="Helical" evidence="8">
    <location>
        <begin position="29"/>
        <end position="54"/>
    </location>
</feature>
<feature type="transmembrane region" description="Helical" evidence="8">
    <location>
        <begin position="214"/>
        <end position="236"/>
    </location>
</feature>
<evidence type="ECO:0000256" key="4">
    <source>
        <dbReference type="ARBA" id="ARBA00022475"/>
    </source>
</evidence>
<evidence type="ECO:0000256" key="3">
    <source>
        <dbReference type="ARBA" id="ARBA00022448"/>
    </source>
</evidence>
<dbReference type="RefSeq" id="WP_093228233.1">
    <property type="nucleotide sequence ID" value="NZ_FORR01000002.1"/>
</dbReference>
<dbReference type="PANTHER" id="PTHR21716">
    <property type="entry name" value="TRANSMEMBRANE PROTEIN"/>
    <property type="match status" value="1"/>
</dbReference>
<evidence type="ECO:0000313" key="10">
    <source>
        <dbReference type="Proteomes" id="UP000199545"/>
    </source>
</evidence>
<feature type="transmembrane region" description="Helical" evidence="8">
    <location>
        <begin position="7"/>
        <end position="23"/>
    </location>
</feature>
<dbReference type="PANTHER" id="PTHR21716:SF53">
    <property type="entry name" value="PERMEASE PERM-RELATED"/>
    <property type="match status" value="1"/>
</dbReference>
<proteinExistence type="inferred from homology"/>
<evidence type="ECO:0000256" key="5">
    <source>
        <dbReference type="ARBA" id="ARBA00022692"/>
    </source>
</evidence>
<evidence type="ECO:0000256" key="2">
    <source>
        <dbReference type="ARBA" id="ARBA00009773"/>
    </source>
</evidence>
<feature type="transmembrane region" description="Helical" evidence="8">
    <location>
        <begin position="153"/>
        <end position="178"/>
    </location>
</feature>
<sequence>MPKSKPFIFGYGVIVVLLIIYLGSKVSFIFQPIVVLVQTLFFPFLLSGILYYLFRPIVELLESWGVPRVLSILLIYVAFISLFVMLGFLLGPILSDQFKNLVDNFPAIMNKVQKRLIELQKHPWISPYIQWNDISSQAVNYLKNSITDIGRNIAQFIGIIMNIIVVFVTVPFILYYMLKEGEKAPKYFLRILPAQEREHGMKILRDMDLALSSYIKGQVLVSLFVGLVVYIGYLIIDLDYALILALGAVFTNVIPFVGPLIGTIPALMVAWIHSPMMVIKVLIVAVIAQQLEGNVVSPLVMGRTLNIHPLTIILILLVAGGLGGFLGLLLAVPTYAVVKVVVSHVYRLIQLRKVQQNRGTLFFD</sequence>
<name>A0A1I3LZ45_9BACL</name>
<dbReference type="GO" id="GO:0055085">
    <property type="term" value="P:transmembrane transport"/>
    <property type="evidence" value="ECO:0007669"/>
    <property type="project" value="TreeGrafter"/>
</dbReference>
<reference evidence="9 10" key="1">
    <citation type="submission" date="2016-10" db="EMBL/GenBank/DDBJ databases">
        <authorList>
            <person name="de Groot N.N."/>
        </authorList>
    </citation>
    <scope>NUCLEOTIDE SEQUENCE [LARGE SCALE GENOMIC DNA]</scope>
    <source>
        <strain evidence="9 10">DSM 44778</strain>
    </source>
</reference>